<proteinExistence type="predicted"/>
<dbReference type="CDD" id="cd02440">
    <property type="entry name" value="AdoMet_MTases"/>
    <property type="match status" value="1"/>
</dbReference>
<dbReference type="InterPro" id="IPR029063">
    <property type="entry name" value="SAM-dependent_MTases_sf"/>
</dbReference>
<gene>
    <name evidence="1" type="ORF">COU47_00675</name>
</gene>
<dbReference type="EMBL" id="PFCO01000001">
    <property type="protein sequence ID" value="PIR69932.1"/>
    <property type="molecule type" value="Genomic_DNA"/>
</dbReference>
<name>A0A2H0TEF6_9BACT</name>
<dbReference type="SUPFAM" id="SSF53335">
    <property type="entry name" value="S-adenosyl-L-methionine-dependent methyltransferases"/>
    <property type="match status" value="1"/>
</dbReference>
<evidence type="ECO:0000313" key="1">
    <source>
        <dbReference type="EMBL" id="PIR69932.1"/>
    </source>
</evidence>
<dbReference type="AlphaFoldDB" id="A0A2H0TEF6"/>
<protein>
    <recommendedName>
        <fullName evidence="3">Class I SAM-dependent methyltransferase</fullName>
    </recommendedName>
</protein>
<dbReference type="Pfam" id="PF13489">
    <property type="entry name" value="Methyltransf_23"/>
    <property type="match status" value="1"/>
</dbReference>
<dbReference type="Proteomes" id="UP000231503">
    <property type="component" value="Unassembled WGS sequence"/>
</dbReference>
<accession>A0A2H0TEF6</accession>
<organism evidence="1 2">
    <name type="scientific">Candidatus Niyogibacteria bacterium CG10_big_fil_rev_8_21_14_0_10_46_36</name>
    <dbReference type="NCBI Taxonomy" id="1974726"/>
    <lineage>
        <taxon>Bacteria</taxon>
        <taxon>Candidatus Niyogiibacteriota</taxon>
    </lineage>
</organism>
<evidence type="ECO:0008006" key="3">
    <source>
        <dbReference type="Google" id="ProtNLM"/>
    </source>
</evidence>
<dbReference type="PANTHER" id="PTHR43861:SF6">
    <property type="entry name" value="METHYLTRANSFERASE TYPE 11"/>
    <property type="match status" value="1"/>
</dbReference>
<comment type="caution">
    <text evidence="1">The sequence shown here is derived from an EMBL/GenBank/DDBJ whole genome shotgun (WGS) entry which is preliminary data.</text>
</comment>
<reference evidence="2" key="1">
    <citation type="submission" date="2017-09" db="EMBL/GenBank/DDBJ databases">
        <title>Depth-based differentiation of microbial function through sediment-hosted aquifers and enrichment of novel symbionts in the deep terrestrial subsurface.</title>
        <authorList>
            <person name="Probst A.J."/>
            <person name="Ladd B."/>
            <person name="Jarett J.K."/>
            <person name="Geller-Mcgrath D.E."/>
            <person name="Sieber C.M.K."/>
            <person name="Emerson J.B."/>
            <person name="Anantharaman K."/>
            <person name="Thomas B.C."/>
            <person name="Malmstrom R."/>
            <person name="Stieglmeier M."/>
            <person name="Klingl A."/>
            <person name="Woyke T."/>
            <person name="Ryan C.M."/>
            <person name="Banfield J.F."/>
        </authorList>
    </citation>
    <scope>NUCLEOTIDE SEQUENCE [LARGE SCALE GENOMIC DNA]</scope>
</reference>
<dbReference type="Gene3D" id="3.40.50.150">
    <property type="entry name" value="Vaccinia Virus protein VP39"/>
    <property type="match status" value="1"/>
</dbReference>
<dbReference type="PANTHER" id="PTHR43861">
    <property type="entry name" value="TRANS-ACONITATE 2-METHYLTRANSFERASE-RELATED"/>
    <property type="match status" value="1"/>
</dbReference>
<sequence>MFQYQDMPKEHIVCNLCGGDNFFILARSASNGHAAQTCLCKRCGLIYLNPRMTKEAYDEYYRSFYREDRAHAKGEKEEQSLEDGFQMSVRFGEALARALSTYVHTEGVTIDVGSNSGGALQGFKNIFPKLELVGIEPSKAHAEFANIRGIKTYNCLFEDFPKEKMQGVSHILCFHTLNHLLDPKGFFIWAHSVLEPGGRLILSVKNFRAQARRGGSLVSAIQIDHAFMFTPESLRLMLQMAGFRVLYEDNDEYKNRSEWTHQLKSGLSVHHIRIVAEKANIPAPEELDVLVSMPPLVLQRQLSRFRLFLYYALFYSRKTKLLRRLFRIRY</sequence>
<evidence type="ECO:0000313" key="2">
    <source>
        <dbReference type="Proteomes" id="UP000231503"/>
    </source>
</evidence>